<name>A0A4Y1ZXX6_ARAVE</name>
<comment type="caution">
    <text evidence="1">The sequence shown here is derived from an EMBL/GenBank/DDBJ whole genome shotgun (WGS) entry which is preliminary data.</text>
</comment>
<gene>
    <name evidence="1" type="ORF">AVEN_115291_1</name>
</gene>
<dbReference type="OrthoDB" id="10273508at2759"/>
<proteinExistence type="predicted"/>
<sequence>MHAFPSALSYCPIQFTTRAASALWGVGHLYAVPGSQGALPILLISLFRPINTRSPVAPGKAKKAESLGKGSRHVRLLMWRMFSKHFFILLELKGESFLFSFNSARSRHLCIPNDFHLPFVLGDSL</sequence>
<dbReference type="AlphaFoldDB" id="A0A4Y1ZXX6"/>
<dbReference type="EMBL" id="BGPR01000001">
    <property type="protein sequence ID" value="GBL72352.1"/>
    <property type="molecule type" value="Genomic_DNA"/>
</dbReference>
<dbReference type="Proteomes" id="UP000499080">
    <property type="component" value="Unassembled WGS sequence"/>
</dbReference>
<reference evidence="1 2" key="1">
    <citation type="journal article" date="2019" name="Sci. Rep.">
        <title>Orb-weaving spider Araneus ventricosus genome elucidates the spidroin gene catalogue.</title>
        <authorList>
            <person name="Kono N."/>
            <person name="Nakamura H."/>
            <person name="Ohtoshi R."/>
            <person name="Moran D.A.P."/>
            <person name="Shinohara A."/>
            <person name="Yoshida Y."/>
            <person name="Fujiwara M."/>
            <person name="Mori M."/>
            <person name="Tomita M."/>
            <person name="Arakawa K."/>
        </authorList>
    </citation>
    <scope>NUCLEOTIDE SEQUENCE [LARGE SCALE GENOMIC DNA]</scope>
</reference>
<evidence type="ECO:0000313" key="1">
    <source>
        <dbReference type="EMBL" id="GBL72352.1"/>
    </source>
</evidence>
<organism evidence="1 2">
    <name type="scientific">Araneus ventricosus</name>
    <name type="common">Orbweaver spider</name>
    <name type="synonym">Epeira ventricosa</name>
    <dbReference type="NCBI Taxonomy" id="182803"/>
    <lineage>
        <taxon>Eukaryota</taxon>
        <taxon>Metazoa</taxon>
        <taxon>Ecdysozoa</taxon>
        <taxon>Arthropoda</taxon>
        <taxon>Chelicerata</taxon>
        <taxon>Arachnida</taxon>
        <taxon>Araneae</taxon>
        <taxon>Araneomorphae</taxon>
        <taxon>Entelegynae</taxon>
        <taxon>Araneoidea</taxon>
        <taxon>Araneidae</taxon>
        <taxon>Araneus</taxon>
    </lineage>
</organism>
<protein>
    <submittedName>
        <fullName evidence="1">Uncharacterized protein</fullName>
    </submittedName>
</protein>
<evidence type="ECO:0000313" key="2">
    <source>
        <dbReference type="Proteomes" id="UP000499080"/>
    </source>
</evidence>
<keyword evidence="2" id="KW-1185">Reference proteome</keyword>
<accession>A0A4Y1ZXX6</accession>